<dbReference type="OrthoDB" id="4889313at2759"/>
<evidence type="ECO:0000313" key="3">
    <source>
        <dbReference type="Proteomes" id="UP000243081"/>
    </source>
</evidence>
<feature type="compositionally biased region" description="Low complexity" evidence="1">
    <location>
        <begin position="369"/>
        <end position="386"/>
    </location>
</feature>
<feature type="non-terminal residue" evidence="2">
    <location>
        <position position="881"/>
    </location>
</feature>
<comment type="caution">
    <text evidence="2">The sequence shown here is derived from an EMBL/GenBank/DDBJ whole genome shotgun (WGS) entry which is preliminary data.</text>
</comment>
<dbReference type="OMA" id="LRYTEEF"/>
<gene>
    <name evidence="2" type="ORF">LLEC1_04965</name>
</gene>
<feature type="compositionally biased region" description="Polar residues" evidence="1">
    <location>
        <begin position="561"/>
        <end position="579"/>
    </location>
</feature>
<dbReference type="Proteomes" id="UP000243081">
    <property type="component" value="Unassembled WGS sequence"/>
</dbReference>
<accession>A0A179I6Q6</accession>
<dbReference type="AlphaFoldDB" id="A0A179I6Q6"/>
<evidence type="ECO:0000256" key="1">
    <source>
        <dbReference type="SAM" id="MobiDB-lite"/>
    </source>
</evidence>
<keyword evidence="3" id="KW-1185">Reference proteome</keyword>
<protein>
    <submittedName>
        <fullName evidence="2">Uncharacterized protein</fullName>
    </submittedName>
</protein>
<organism evidence="2 3">
    <name type="scientific">Cordyceps confragosa</name>
    <name type="common">Lecanicillium lecanii</name>
    <dbReference type="NCBI Taxonomy" id="2714763"/>
    <lineage>
        <taxon>Eukaryota</taxon>
        <taxon>Fungi</taxon>
        <taxon>Dikarya</taxon>
        <taxon>Ascomycota</taxon>
        <taxon>Pezizomycotina</taxon>
        <taxon>Sordariomycetes</taxon>
        <taxon>Hypocreomycetidae</taxon>
        <taxon>Hypocreales</taxon>
        <taxon>Cordycipitaceae</taxon>
        <taxon>Akanthomyces</taxon>
    </lineage>
</organism>
<proteinExistence type="predicted"/>
<evidence type="ECO:0000313" key="2">
    <source>
        <dbReference type="EMBL" id="OAQ98356.1"/>
    </source>
</evidence>
<feature type="region of interest" description="Disordered" evidence="1">
    <location>
        <begin position="730"/>
        <end position="801"/>
    </location>
</feature>
<dbReference type="EMBL" id="LUKN01002902">
    <property type="protein sequence ID" value="OAQ98356.1"/>
    <property type="molecule type" value="Genomic_DNA"/>
</dbReference>
<feature type="region of interest" description="Disordered" evidence="1">
    <location>
        <begin position="561"/>
        <end position="590"/>
    </location>
</feature>
<name>A0A179I6Q6_CORDF</name>
<feature type="compositionally biased region" description="Polar residues" evidence="1">
    <location>
        <begin position="730"/>
        <end position="782"/>
    </location>
</feature>
<feature type="region of interest" description="Disordered" evidence="1">
    <location>
        <begin position="364"/>
        <end position="390"/>
    </location>
</feature>
<sequence>MLSIIITKSAQQDNGLMNHQMTFRQRSGDRLLKATTRLVPEECTGQPRLSTVAPGHTFRIIIRFFCSFDAINMLICALDVEERWLRQEIGQLRELLRVDNLTCSKYHCEFTKAIQSRLRAFDHDETTHTALAQALHLEWTSSAELLSINPRKAILTATRVVFRDTHRHGGIDYELAMHGIASLDQLEKHRLVLFSTVKREMTAAMMDMMQLSLLHELHNAATLHYGLFHMGFRAAILIRSLDPSLQTPKEHIMAKLNALFPPIAAANLDSVPPLAPYSDGLRENIRFSVYEHLMRGNISDATKWHALQTRLFSWCNIPGYDEARETLLRYTEEFKKMEEICLSTLNSLECRRRSICIPESPAESSFLTSSSGSNASPSPSSSFFGSEKVDHESSNPEFHYSFTSSRSLSSSARHTFQQSPLLRGMPGREISAAKTDGAAFAGDLDVAPMLTYPNDLSRVEFDQHPLAKYLDLSPREQTQLGLIIPKQLSSRNFYLGAREATNLDKAAFSAPAAAELIKTPRKLKMPFGRNARSVISSPELQPRHDVPSPFDLSSSDFANFAPSQSAPASRRQSIISPCESSYPRVDDPEDGPVLWKIAPPRLSPMEFARSRLIQTAQERREDELVSSGLTKLWFWTPRWESFLVLPRKKAASDPFPAQNEAHDNAKTPRLVSTAGLMAITKIDEPAPSETVGRSFLSCPRLSLNLGNLAIPFPSMFHLMSLDTIHPFRSLSNSTKSGSPPDSGESSRATEKSSIYAQQNETTSIPFPLSRGSQNQRRNQDFPSASPAPQILDRHNVQDDSSSLRALQIADNPSQDAVARNGAQITEMNSSARSWEESCDRAQTERCSSVEHHPPVAAAPRNVGLFPSSSAIAQRLHRRPRA</sequence>
<reference evidence="2 3" key="1">
    <citation type="submission" date="2016-03" db="EMBL/GenBank/DDBJ databases">
        <title>Fine-scale spatial genetic structure of a fungal parasite of coffee scale insects.</title>
        <authorList>
            <person name="Jackson D."/>
            <person name="Zemenick K.A."/>
            <person name="Malloure B."/>
            <person name="Quandt C.A."/>
            <person name="James T.Y."/>
        </authorList>
    </citation>
    <scope>NUCLEOTIDE SEQUENCE [LARGE SCALE GENOMIC DNA]</scope>
    <source>
        <strain evidence="2 3">UM487</strain>
    </source>
</reference>